<dbReference type="Proteomes" id="UP000076848">
    <property type="component" value="Unassembled WGS sequence"/>
</dbReference>
<dbReference type="PANTHER" id="PTHR10928">
    <property type="entry name" value="SUPPRESSOR OF FUSED"/>
    <property type="match status" value="1"/>
</dbReference>
<dbReference type="EMBL" id="FKIF01000001">
    <property type="protein sequence ID" value="SAI65549.1"/>
    <property type="molecule type" value="Genomic_DNA"/>
</dbReference>
<evidence type="ECO:0000313" key="2">
    <source>
        <dbReference type="EMBL" id="SAI65549.1"/>
    </source>
</evidence>
<reference evidence="2 3" key="1">
    <citation type="submission" date="2016-04" db="EMBL/GenBank/DDBJ databases">
        <authorList>
            <consortium name="Pathogen Informatics"/>
        </authorList>
    </citation>
    <scope>NUCLEOTIDE SEQUENCE [LARGE SCALE GENOMIC DNA]</scope>
    <source>
        <strain evidence="2 3">H050680373</strain>
    </source>
</reference>
<keyword evidence="3" id="KW-1185">Reference proteome</keyword>
<name>A0A157S589_9BORD</name>
<dbReference type="InterPro" id="IPR017429">
    <property type="entry name" value="Suppressor_of_fused_bac"/>
</dbReference>
<dbReference type="AlphaFoldDB" id="A0A157S589"/>
<dbReference type="Pfam" id="PF05076">
    <property type="entry name" value="SUFU"/>
    <property type="match status" value="1"/>
</dbReference>
<dbReference type="GO" id="GO:0005737">
    <property type="term" value="C:cytoplasm"/>
    <property type="evidence" value="ECO:0007669"/>
    <property type="project" value="TreeGrafter"/>
</dbReference>
<gene>
    <name evidence="2" type="ORF">SAMEA3906486_00292</name>
</gene>
<accession>A0A157S589</accession>
<dbReference type="STRING" id="288768.SAMEA3906486_00292"/>
<sequence>MTDIDEDEVAHGWDAIDAAIKTIYPTQEPKHYGTIISYRLGGNDPLQGVSAYKRMDPIPHWHYVTYGFTELYGKESDDAEISGYGFELTLRLRCAPDAEDPPMWVINFLQNLARYVFKTGNVFRDGDWLAANGPIAVEEKTQLTYVAFAADPELPTQQTPNGEFEFLQVIGLTEDEAYAARLWRTRDLLEVLKPHMPLYITDLARDSLMGRPGVQDSIERGRKESGSSTGYVYTDELDWRQEKRLLGKPATIVTLGALQVQEATTLLPLRLPFGRDLRLLSNNKNVVFAPGENALRTEDDVLYVTLDDAAVDEIASLLQPRRGEYPLKSFKGFRIDVRPTEVKDPKGNVVQTIG</sequence>
<proteinExistence type="predicted"/>
<dbReference type="SUPFAM" id="SSF103359">
    <property type="entry name" value="Suppressor of Fused, N-terminal domain"/>
    <property type="match status" value="1"/>
</dbReference>
<dbReference type="PANTHER" id="PTHR10928:SF2">
    <property type="entry name" value="SUPPRESSOR OF FUSED HOMOLOG"/>
    <property type="match status" value="1"/>
</dbReference>
<organism evidence="2 3">
    <name type="scientific">Bordetella ansorpii</name>
    <dbReference type="NCBI Taxonomy" id="288768"/>
    <lineage>
        <taxon>Bacteria</taxon>
        <taxon>Pseudomonadati</taxon>
        <taxon>Pseudomonadota</taxon>
        <taxon>Betaproteobacteria</taxon>
        <taxon>Burkholderiales</taxon>
        <taxon>Alcaligenaceae</taxon>
        <taxon>Bordetella</taxon>
    </lineage>
</organism>
<dbReference type="PIRSF" id="PIRSF038192">
    <property type="entry name" value="Txn_reg_BtrU_prd"/>
    <property type="match status" value="1"/>
</dbReference>
<protein>
    <submittedName>
        <fullName evidence="2">Suppressor of fused protein (SUFU)</fullName>
    </submittedName>
</protein>
<feature type="domain" description="Suppressor of fused-like" evidence="1">
    <location>
        <begin position="42"/>
        <end position="205"/>
    </location>
</feature>
<evidence type="ECO:0000313" key="3">
    <source>
        <dbReference type="Proteomes" id="UP000076848"/>
    </source>
</evidence>
<dbReference type="InterPro" id="IPR007768">
    <property type="entry name" value="Suppressor_of_fused"/>
</dbReference>
<dbReference type="InterPro" id="IPR037181">
    <property type="entry name" value="SUFU_N"/>
</dbReference>
<dbReference type="RefSeq" id="WP_197488072.1">
    <property type="nucleotide sequence ID" value="NZ_FKIF01000001.1"/>
</dbReference>
<evidence type="ECO:0000259" key="1">
    <source>
        <dbReference type="Pfam" id="PF05076"/>
    </source>
</evidence>
<dbReference type="InterPro" id="IPR020941">
    <property type="entry name" value="SUFU-like_domain"/>
</dbReference>